<comment type="caution">
    <text evidence="1">The sequence shown here is derived from an EMBL/GenBank/DDBJ whole genome shotgun (WGS) entry which is preliminary data.</text>
</comment>
<proteinExistence type="predicted"/>
<gene>
    <name evidence="1" type="ORF">Xmau_02097</name>
</gene>
<name>A0A2G0P028_9GAMM</name>
<organism evidence="1 2">
    <name type="scientific">Xenorhabdus mauleonii</name>
    <dbReference type="NCBI Taxonomy" id="351675"/>
    <lineage>
        <taxon>Bacteria</taxon>
        <taxon>Pseudomonadati</taxon>
        <taxon>Pseudomonadota</taxon>
        <taxon>Gammaproteobacteria</taxon>
        <taxon>Enterobacterales</taxon>
        <taxon>Morganellaceae</taxon>
        <taxon>Xenorhabdus</taxon>
    </lineage>
</organism>
<reference evidence="1 2" key="1">
    <citation type="journal article" date="2017" name="Nat. Microbiol.">
        <title>Natural product diversity associated with the nematode symbionts Photorhabdus and Xenorhabdus.</title>
        <authorList>
            <person name="Tobias N.J."/>
            <person name="Wolff H."/>
            <person name="Djahanschiri B."/>
            <person name="Grundmann F."/>
            <person name="Kronenwerth M."/>
            <person name="Shi Y.M."/>
            <person name="Simonyi S."/>
            <person name="Grun P."/>
            <person name="Shapiro-Ilan D."/>
            <person name="Pidot S.J."/>
            <person name="Stinear T.P."/>
            <person name="Ebersberger I."/>
            <person name="Bode H.B."/>
        </authorList>
    </citation>
    <scope>NUCLEOTIDE SEQUENCE [LARGE SCALE GENOMIC DNA]</scope>
    <source>
        <strain evidence="1 2">DSM 17908</strain>
    </source>
</reference>
<keyword evidence="2" id="KW-1185">Reference proteome</keyword>
<accession>A0A2G0P028</accession>
<dbReference type="Proteomes" id="UP000224607">
    <property type="component" value="Unassembled WGS sequence"/>
</dbReference>
<dbReference type="EMBL" id="NITY01000006">
    <property type="protein sequence ID" value="PHM40336.1"/>
    <property type="molecule type" value="Genomic_DNA"/>
</dbReference>
<evidence type="ECO:0000313" key="2">
    <source>
        <dbReference type="Proteomes" id="UP000224607"/>
    </source>
</evidence>
<evidence type="ECO:0000313" key="1">
    <source>
        <dbReference type="EMBL" id="PHM40336.1"/>
    </source>
</evidence>
<sequence length="255" mass="28226">MCQCTVDIAACQQVSTALNVSRRRELDITSRRQRAGLLNTTLATLYGKLFSTMQFAMMFNVISGSNVDVSSSLSDSLLRVRLPTKLSFAADCQCFPSLQVPSLITYANTRFGTYHADMATVHAPHLSHIYRQFRSLAVRAQRCHCLAVRTDVIAPRHHGEFLFSPDTCIDLHCPRQNIDISGIMTRITIEPAAFNAHHTALNLISSQAAICVQLRFAGRQSHAPGIDSAAPVAHYSRRVSYNHLSSATSHFQKPL</sequence>
<protein>
    <submittedName>
        <fullName evidence="1">Uncharacterized protein</fullName>
    </submittedName>
</protein>